<evidence type="ECO:0000256" key="1">
    <source>
        <dbReference type="SAM" id="MobiDB-lite"/>
    </source>
</evidence>
<reference evidence="2 3" key="1">
    <citation type="journal article" date="2014" name="Appl. Environ. Microbiol.">
        <title>Gut symbionts from distinct hosts exhibit genotoxic activity via divergent colibactin biosynthetic pathways.</title>
        <authorList>
            <person name="Engel P."/>
            <person name="Vizcaino M.I."/>
            <person name="Crawford J.M."/>
        </authorList>
    </citation>
    <scope>NUCLEOTIDE SEQUENCE [LARGE SCALE GENOMIC DNA]</scope>
    <source>
        <strain evidence="2 3">PEB0191</strain>
    </source>
</reference>
<dbReference type="OrthoDB" id="7058672at2"/>
<dbReference type="KEGG" id="fpp:FPB0191_01150"/>
<evidence type="ECO:0000313" key="3">
    <source>
        <dbReference type="Proteomes" id="UP000030901"/>
    </source>
</evidence>
<accession>A0A0A7S0B6</accession>
<dbReference type="RefSeq" id="WP_039104567.1">
    <property type="nucleotide sequence ID" value="NZ_CAMLJH010000008.1"/>
</dbReference>
<feature type="region of interest" description="Disordered" evidence="1">
    <location>
        <begin position="129"/>
        <end position="148"/>
    </location>
</feature>
<gene>
    <name evidence="2" type="ORF">FPB0191_01150</name>
</gene>
<proteinExistence type="predicted"/>
<dbReference type="PROSITE" id="PS51257">
    <property type="entry name" value="PROKAR_LIPOPROTEIN"/>
    <property type="match status" value="1"/>
</dbReference>
<keyword evidence="3" id="KW-1185">Reference proteome</keyword>
<name>A0A0A7S0B6_FRIPE</name>
<dbReference type="AlphaFoldDB" id="A0A0A7S0B6"/>
<organism evidence="2 3">
    <name type="scientific">Frischella perrara</name>
    <dbReference type="NCBI Taxonomy" id="1267021"/>
    <lineage>
        <taxon>Bacteria</taxon>
        <taxon>Pseudomonadati</taxon>
        <taxon>Pseudomonadota</taxon>
        <taxon>Gammaproteobacteria</taxon>
        <taxon>Orbales</taxon>
        <taxon>Orbaceae</taxon>
        <taxon>Frischella</taxon>
    </lineage>
</organism>
<feature type="compositionally biased region" description="Basic and acidic residues" evidence="1">
    <location>
        <begin position="129"/>
        <end position="141"/>
    </location>
</feature>
<dbReference type="Proteomes" id="UP000030901">
    <property type="component" value="Chromosome"/>
</dbReference>
<dbReference type="EMBL" id="CP009056">
    <property type="protein sequence ID" value="AJA44974.1"/>
    <property type="molecule type" value="Genomic_DNA"/>
</dbReference>
<evidence type="ECO:0000313" key="2">
    <source>
        <dbReference type="EMBL" id="AJA44974.1"/>
    </source>
</evidence>
<protein>
    <recommendedName>
        <fullName evidence="4">Lipocalin-like domain-containing protein</fullName>
    </recommendedName>
</protein>
<evidence type="ECO:0008006" key="4">
    <source>
        <dbReference type="Google" id="ProtNLM"/>
    </source>
</evidence>
<sequence length="148" mass="17246">MKKVFSIGLVSLFLIGCDKTVTKEMLVGDWKCEAIEYKSTWDGNNFGEFTINGTHEASIKYKNKNNSLYVRKQDDRGWHEANDLLDKYTNETKTFEGDDYIAKSTKTLRKINDNKFLVIEEYENIQKYDKDSSSNKKDKTEVTCTRIK</sequence>
<dbReference type="HOGENOM" id="CLU_1616662_0_0_6"/>